<organism evidence="1 2">
    <name type="scientific">Allacma fusca</name>
    <dbReference type="NCBI Taxonomy" id="39272"/>
    <lineage>
        <taxon>Eukaryota</taxon>
        <taxon>Metazoa</taxon>
        <taxon>Ecdysozoa</taxon>
        <taxon>Arthropoda</taxon>
        <taxon>Hexapoda</taxon>
        <taxon>Collembola</taxon>
        <taxon>Symphypleona</taxon>
        <taxon>Sminthuridae</taxon>
        <taxon>Allacma</taxon>
    </lineage>
</organism>
<dbReference type="EMBL" id="CAJVCH010469259">
    <property type="protein sequence ID" value="CAG7820102.1"/>
    <property type="molecule type" value="Genomic_DNA"/>
</dbReference>
<reference evidence="1" key="1">
    <citation type="submission" date="2021-06" db="EMBL/GenBank/DDBJ databases">
        <authorList>
            <person name="Hodson N. C."/>
            <person name="Mongue J. A."/>
            <person name="Jaron S. K."/>
        </authorList>
    </citation>
    <scope>NUCLEOTIDE SEQUENCE</scope>
</reference>
<comment type="caution">
    <text evidence="1">The sequence shown here is derived from an EMBL/GenBank/DDBJ whole genome shotgun (WGS) entry which is preliminary data.</text>
</comment>
<name>A0A8J2KPF3_9HEXA</name>
<evidence type="ECO:0000313" key="2">
    <source>
        <dbReference type="Proteomes" id="UP000708208"/>
    </source>
</evidence>
<dbReference type="AlphaFoldDB" id="A0A8J2KPF3"/>
<protein>
    <submittedName>
        <fullName evidence="1">Uncharacterized protein</fullName>
    </submittedName>
</protein>
<evidence type="ECO:0000313" key="1">
    <source>
        <dbReference type="EMBL" id="CAG7820102.1"/>
    </source>
</evidence>
<dbReference type="Proteomes" id="UP000708208">
    <property type="component" value="Unassembled WGS sequence"/>
</dbReference>
<proteinExistence type="predicted"/>
<gene>
    <name evidence="1" type="ORF">AFUS01_LOCUS30509</name>
</gene>
<sequence length="227" mass="24937">MENFTIADNISATTVEDLTTAFVNNITTTFVSILATQMELNITDNTTTEQFAQALTSSLTSTESSATTPTEILTTDTSMEDIESTTAAAKYIGCKPSYFCLSFESCKSRPRSDHGNPGFTRHENILQRPEYNRPLQYAVYSRPTTANINQMSNADARGYGFSGFDDEEPQVKVFTRGGGEDHIIDPPPQYDSLVPPSYSAGQNTYSSAASPAYYTYETSRNVGDVRL</sequence>
<accession>A0A8J2KPF3</accession>
<keyword evidence="2" id="KW-1185">Reference proteome</keyword>